<evidence type="ECO:0000259" key="14">
    <source>
        <dbReference type="Pfam" id="PF26217"/>
    </source>
</evidence>
<comment type="similarity">
    <text evidence="4">Belongs to the GDPGP1 family.</text>
</comment>
<comment type="catalytic activity">
    <reaction evidence="1">
        <text>GDP-alpha-D-glucose + phosphate = alpha-D-glucose 1-phosphate + GDP + H(+)</text>
        <dbReference type="Rhea" id="RHEA:30387"/>
        <dbReference type="ChEBI" id="CHEBI:15378"/>
        <dbReference type="ChEBI" id="CHEBI:43474"/>
        <dbReference type="ChEBI" id="CHEBI:58189"/>
        <dbReference type="ChEBI" id="CHEBI:58601"/>
        <dbReference type="ChEBI" id="CHEBI:62230"/>
        <dbReference type="EC" id="2.7.7.78"/>
    </reaction>
</comment>
<sequence>MAATCELCHPSDALRLTTSKPEATITSCLDLCVPVYTFSTRKFSENIPKLARVDSFPVVPDCFGGCDPPLLHGDASPHIGPPPDDSFNSLPVHMSHHIRQGAPSDVYASETVLCISHDADAVLDSEETCTTGRPSFLTVPLAEDSNLNAPAVGRRAQPRRHPSDVRLPHHYDSLSFAADNSCGSDNNFQEVPERSLLEAALMAMWEDRANRGLLRYDVTQCPTRVLTGWHGFIVQLNEGRATKKRPTELTVNQVLQPFDPAKFNFTKAATAEVLVAFHPIVDGQRQLKAQTVAPLRGGDADISNLVLVNVSPIDYGHVLLVPRVLDNLPQALSTETVLLAMQFARELGSPNFRVGYNSLGAYATINHLHFQSYYLPMQMPCEIAATVPLPGGLATPPVPGSGEGGAAAYATGALQISRKRALDLSIRRSAGSVHVSRLQGYPVNAFVVEAVEDYDNCDAGGMEAVAAVVGTAAERLQAANQPFNILISSGGRRVFLFPQCFAERQAAGVIPLELLETGVNPAAFEIAGHLLLKRAHDYEGATEDFAIRLLAQASLSVDRFLAVANMCFGSGYQ</sequence>
<dbReference type="EC" id="2.7.7.78" evidence="5"/>
<dbReference type="InterPro" id="IPR058865">
    <property type="entry name" value="GDPGP1_C"/>
</dbReference>
<evidence type="ECO:0000313" key="15">
    <source>
        <dbReference type="EMBL" id="GIL62246.1"/>
    </source>
</evidence>
<keyword evidence="9" id="KW-0808">Transferase</keyword>
<evidence type="ECO:0000256" key="4">
    <source>
        <dbReference type="ARBA" id="ARBA00006451"/>
    </source>
</evidence>
<name>A0A8J4BK08_9CHLO</name>
<evidence type="ECO:0000256" key="5">
    <source>
        <dbReference type="ARBA" id="ARBA00012507"/>
    </source>
</evidence>
<evidence type="ECO:0000259" key="13">
    <source>
        <dbReference type="Pfam" id="PF26216"/>
    </source>
</evidence>
<evidence type="ECO:0000256" key="1">
    <source>
        <dbReference type="ARBA" id="ARBA00000063"/>
    </source>
</evidence>
<dbReference type="GO" id="GO:0016787">
    <property type="term" value="F:hydrolase activity"/>
    <property type="evidence" value="ECO:0007669"/>
    <property type="project" value="UniProtKB-KW"/>
</dbReference>
<dbReference type="GO" id="GO:0000166">
    <property type="term" value="F:nucleotide binding"/>
    <property type="evidence" value="ECO:0007669"/>
    <property type="project" value="UniProtKB-KW"/>
</dbReference>
<dbReference type="GO" id="GO:0005085">
    <property type="term" value="F:guanyl-nucleotide exchange factor activity"/>
    <property type="evidence" value="ECO:0007669"/>
    <property type="project" value="UniProtKB-KW"/>
</dbReference>
<organism evidence="15 16">
    <name type="scientific">Volvox africanus</name>
    <dbReference type="NCBI Taxonomy" id="51714"/>
    <lineage>
        <taxon>Eukaryota</taxon>
        <taxon>Viridiplantae</taxon>
        <taxon>Chlorophyta</taxon>
        <taxon>core chlorophytes</taxon>
        <taxon>Chlorophyceae</taxon>
        <taxon>CS clade</taxon>
        <taxon>Chlamydomonadales</taxon>
        <taxon>Volvocaceae</taxon>
        <taxon>Volvox</taxon>
    </lineage>
</organism>
<dbReference type="GO" id="GO:0080048">
    <property type="term" value="F:GDP-D-glucose phosphorylase activity"/>
    <property type="evidence" value="ECO:0007669"/>
    <property type="project" value="UniProtKB-EC"/>
</dbReference>
<proteinExistence type="inferred from homology"/>
<dbReference type="Pfam" id="PF26216">
    <property type="entry name" value="GDPGP1_C"/>
    <property type="match status" value="1"/>
</dbReference>
<evidence type="ECO:0000256" key="2">
    <source>
        <dbReference type="ARBA" id="ARBA00003049"/>
    </source>
</evidence>
<evidence type="ECO:0000256" key="11">
    <source>
        <dbReference type="ARBA" id="ARBA00022741"/>
    </source>
</evidence>
<keyword evidence="7" id="KW-0963">Cytoplasm</keyword>
<evidence type="ECO:0000256" key="7">
    <source>
        <dbReference type="ARBA" id="ARBA00022490"/>
    </source>
</evidence>
<comment type="function">
    <text evidence="2">Specific and highly efficient GDP-D-glucose phosphorylase regulating the levels of GDP-D-glucose in cells.</text>
</comment>
<keyword evidence="12" id="KW-0378">Hydrolase</keyword>
<dbReference type="Pfam" id="PF26217">
    <property type="entry name" value="GDPGP1_N"/>
    <property type="match status" value="1"/>
</dbReference>
<dbReference type="InterPro" id="IPR058866">
    <property type="entry name" value="GDPGP1_N"/>
</dbReference>
<evidence type="ECO:0000256" key="6">
    <source>
        <dbReference type="ARBA" id="ARBA00018857"/>
    </source>
</evidence>
<feature type="domain" description="GDPGP1-like C-terminal" evidence="13">
    <location>
        <begin position="427"/>
        <end position="569"/>
    </location>
</feature>
<dbReference type="InterPro" id="IPR026506">
    <property type="entry name" value="GDPGP"/>
</dbReference>
<reference evidence="15" key="1">
    <citation type="journal article" date="2021" name="Proc. Natl. Acad. Sci. U.S.A.">
        <title>Three genomes in the algal genus Volvox reveal the fate of a haploid sex-determining region after a transition to homothallism.</title>
        <authorList>
            <person name="Yamamoto K."/>
            <person name="Hamaji T."/>
            <person name="Kawai-Toyooka H."/>
            <person name="Matsuzaki R."/>
            <person name="Takahashi F."/>
            <person name="Nishimura Y."/>
            <person name="Kawachi M."/>
            <person name="Noguchi H."/>
            <person name="Minakuchi Y."/>
            <person name="Umen J.G."/>
            <person name="Toyoda A."/>
            <person name="Nozaki H."/>
        </authorList>
    </citation>
    <scope>NUCLEOTIDE SEQUENCE</scope>
    <source>
        <strain evidence="15">NIES-3780</strain>
    </source>
</reference>
<dbReference type="PANTHER" id="PTHR20884">
    <property type="entry name" value="GDP-D-GLUCOSE PHOSPHORYLASE 1"/>
    <property type="match status" value="1"/>
</dbReference>
<dbReference type="PANTHER" id="PTHR20884:SF8">
    <property type="entry name" value="GDP-D-GLUCOSE PHOSPHORYLASE 1"/>
    <property type="match status" value="1"/>
</dbReference>
<evidence type="ECO:0000256" key="12">
    <source>
        <dbReference type="ARBA" id="ARBA00022801"/>
    </source>
</evidence>
<keyword evidence="10" id="KW-0548">Nucleotidyltransferase</keyword>
<accession>A0A8J4BK08</accession>
<evidence type="ECO:0000256" key="9">
    <source>
        <dbReference type="ARBA" id="ARBA00022679"/>
    </source>
</evidence>
<gene>
    <name evidence="15" type="ORF">Vafri_16540</name>
</gene>
<protein>
    <recommendedName>
        <fullName evidence="6">GDP-D-glucose phosphorylase 1</fullName>
        <ecNumber evidence="5">2.7.7.78</ecNumber>
    </recommendedName>
</protein>
<feature type="domain" description="GDPGP1-like N-terminal" evidence="14">
    <location>
        <begin position="197"/>
        <end position="373"/>
    </location>
</feature>
<keyword evidence="16" id="KW-1185">Reference proteome</keyword>
<dbReference type="GO" id="GO:0005737">
    <property type="term" value="C:cytoplasm"/>
    <property type="evidence" value="ECO:0007669"/>
    <property type="project" value="UniProtKB-SubCell"/>
</dbReference>
<evidence type="ECO:0000313" key="16">
    <source>
        <dbReference type="Proteomes" id="UP000747399"/>
    </source>
</evidence>
<evidence type="ECO:0000256" key="10">
    <source>
        <dbReference type="ARBA" id="ARBA00022695"/>
    </source>
</evidence>
<comment type="subcellular location">
    <subcellularLocation>
        <location evidence="3">Cytoplasm</location>
    </subcellularLocation>
</comment>
<evidence type="ECO:0000256" key="8">
    <source>
        <dbReference type="ARBA" id="ARBA00022658"/>
    </source>
</evidence>
<keyword evidence="11" id="KW-0547">Nucleotide-binding</keyword>
<comment type="caution">
    <text evidence="15">The sequence shown here is derived from an EMBL/GenBank/DDBJ whole genome shotgun (WGS) entry which is preliminary data.</text>
</comment>
<dbReference type="AlphaFoldDB" id="A0A8J4BK08"/>
<evidence type="ECO:0000256" key="3">
    <source>
        <dbReference type="ARBA" id="ARBA00004496"/>
    </source>
</evidence>
<dbReference type="GO" id="GO:0006006">
    <property type="term" value="P:glucose metabolic process"/>
    <property type="evidence" value="ECO:0007669"/>
    <property type="project" value="TreeGrafter"/>
</dbReference>
<keyword evidence="8" id="KW-0344">Guanine-nucleotide releasing factor</keyword>
<dbReference type="EMBL" id="BNCO01000050">
    <property type="protein sequence ID" value="GIL62246.1"/>
    <property type="molecule type" value="Genomic_DNA"/>
</dbReference>
<dbReference type="Proteomes" id="UP000747399">
    <property type="component" value="Unassembled WGS sequence"/>
</dbReference>